<evidence type="ECO:0000313" key="7">
    <source>
        <dbReference type="EMBL" id="MCW3804919.1"/>
    </source>
</evidence>
<keyword evidence="2" id="KW-0378">Hydrolase</keyword>
<organism evidence="7 8">
    <name type="scientific">Plebeiibacterium marinum</name>
    <dbReference type="NCBI Taxonomy" id="2992111"/>
    <lineage>
        <taxon>Bacteria</taxon>
        <taxon>Pseudomonadati</taxon>
        <taxon>Bacteroidota</taxon>
        <taxon>Bacteroidia</taxon>
        <taxon>Marinilabiliales</taxon>
        <taxon>Marinilabiliaceae</taxon>
        <taxon>Plebeiibacterium</taxon>
    </lineage>
</organism>
<dbReference type="Gene3D" id="3.60.110.10">
    <property type="entry name" value="Carbon-nitrogen hydrolase"/>
    <property type="match status" value="1"/>
</dbReference>
<evidence type="ECO:0000259" key="6">
    <source>
        <dbReference type="PROSITE" id="PS50263"/>
    </source>
</evidence>
<evidence type="ECO:0000256" key="5">
    <source>
        <dbReference type="ARBA" id="ARBA00072139"/>
    </source>
</evidence>
<dbReference type="InterPro" id="IPR036526">
    <property type="entry name" value="C-N_Hydrolase_sf"/>
</dbReference>
<sequence>MKLDIVIIQLDIDWEDFDANQRKVESLINDCEEGVDLVLLPEMFLSGFSMDVNRIAVKEDGDEVRWLKKCARKKGVAIMGSLAVKTGDEVYNSALFVNPLGEVFTYNKRHLFRMGGESKRFSKGDKRVVIEYKGVKILPLICYDLRFPVWSRNQNDYDVIIYMANWPRSRHEVWDVLLRARAIENQSYVIGVNRIGTGGGIFYSGGSKLIDFKGDVCLDMDESMMISEKISIDINKKNSFKDEFPVYLDSDLFNIIES</sequence>
<dbReference type="InterPro" id="IPR001110">
    <property type="entry name" value="UPF0012_CS"/>
</dbReference>
<dbReference type="FunFam" id="3.60.110.10:FF:000004">
    <property type="entry name" value="Carbon-nitrogen hydrolase"/>
    <property type="match status" value="1"/>
</dbReference>
<comment type="catalytic activity">
    <reaction evidence="4">
        <text>a monoamide of a dicarboxylate + H2O = a dicarboxylate + NH4(+)</text>
        <dbReference type="Rhea" id="RHEA:11716"/>
        <dbReference type="ChEBI" id="CHEBI:15377"/>
        <dbReference type="ChEBI" id="CHEBI:28938"/>
        <dbReference type="ChEBI" id="CHEBI:28965"/>
        <dbReference type="ChEBI" id="CHEBI:77450"/>
        <dbReference type="EC" id="3.5.1.3"/>
    </reaction>
</comment>
<name>A0AAE3MC91_9BACT</name>
<dbReference type="SUPFAM" id="SSF56317">
    <property type="entry name" value="Carbon-nitrogen hydrolase"/>
    <property type="match status" value="1"/>
</dbReference>
<comment type="caution">
    <text evidence="7">The sequence shown here is derived from an EMBL/GenBank/DDBJ whole genome shotgun (WGS) entry which is preliminary data.</text>
</comment>
<evidence type="ECO:0000256" key="2">
    <source>
        <dbReference type="ARBA" id="ARBA00022801"/>
    </source>
</evidence>
<evidence type="ECO:0000313" key="8">
    <source>
        <dbReference type="Proteomes" id="UP001207408"/>
    </source>
</evidence>
<dbReference type="Proteomes" id="UP001207408">
    <property type="component" value="Unassembled WGS sequence"/>
</dbReference>
<dbReference type="GO" id="GO:0050152">
    <property type="term" value="F:omega-amidase activity"/>
    <property type="evidence" value="ECO:0007669"/>
    <property type="project" value="UniProtKB-EC"/>
</dbReference>
<evidence type="ECO:0000256" key="4">
    <source>
        <dbReference type="ARBA" id="ARBA00052904"/>
    </source>
</evidence>
<protein>
    <recommendedName>
        <fullName evidence="5">Omega-amidase YafV</fullName>
        <ecNumber evidence="3">3.5.1.3</ecNumber>
    </recommendedName>
</protein>
<keyword evidence="8" id="KW-1185">Reference proteome</keyword>
<gene>
    <name evidence="7" type="ORF">OM074_04725</name>
</gene>
<dbReference type="PANTHER" id="PTHR47799:SF1">
    <property type="entry name" value="OMEGA-AMIDASE YAFV"/>
    <property type="match status" value="1"/>
</dbReference>
<evidence type="ECO:0000256" key="1">
    <source>
        <dbReference type="ARBA" id="ARBA00010613"/>
    </source>
</evidence>
<reference evidence="7" key="1">
    <citation type="submission" date="2022-10" db="EMBL/GenBank/DDBJ databases">
        <authorList>
            <person name="Yu W.X."/>
        </authorList>
    </citation>
    <scope>NUCLEOTIDE SEQUENCE</scope>
    <source>
        <strain evidence="7">D04</strain>
    </source>
</reference>
<dbReference type="PROSITE" id="PS01227">
    <property type="entry name" value="UPF0012"/>
    <property type="match status" value="1"/>
</dbReference>
<dbReference type="NCBIfam" id="NF007757">
    <property type="entry name" value="PRK10438.1"/>
    <property type="match status" value="1"/>
</dbReference>
<dbReference type="PANTHER" id="PTHR47799">
    <property type="entry name" value="OMEGA-AMIDASE YAFV"/>
    <property type="match status" value="1"/>
</dbReference>
<comment type="similarity">
    <text evidence="1">Belongs to the carbon-nitrogen hydrolase superfamily. NIT1/NIT2 family.</text>
</comment>
<dbReference type="Pfam" id="PF00795">
    <property type="entry name" value="CN_hydrolase"/>
    <property type="match status" value="1"/>
</dbReference>
<dbReference type="PROSITE" id="PS50263">
    <property type="entry name" value="CN_HYDROLASE"/>
    <property type="match status" value="1"/>
</dbReference>
<accession>A0AAE3MC91</accession>
<dbReference type="InterPro" id="IPR003010">
    <property type="entry name" value="C-N_Hydrolase"/>
</dbReference>
<dbReference type="RefSeq" id="WP_301198141.1">
    <property type="nucleotide sequence ID" value="NZ_JAPDPI010000006.1"/>
</dbReference>
<feature type="domain" description="CN hydrolase" evidence="6">
    <location>
        <begin position="3"/>
        <end position="236"/>
    </location>
</feature>
<dbReference type="EMBL" id="JAPDPI010000006">
    <property type="protein sequence ID" value="MCW3804919.1"/>
    <property type="molecule type" value="Genomic_DNA"/>
</dbReference>
<dbReference type="AlphaFoldDB" id="A0AAE3MC91"/>
<dbReference type="InterPro" id="IPR052737">
    <property type="entry name" value="Omega-amidase_YafV"/>
</dbReference>
<dbReference type="EC" id="3.5.1.3" evidence="3"/>
<dbReference type="GO" id="GO:0106008">
    <property type="term" value="F:2-oxoglutaramate amidase activity"/>
    <property type="evidence" value="ECO:0007669"/>
    <property type="project" value="TreeGrafter"/>
</dbReference>
<proteinExistence type="inferred from homology"/>
<evidence type="ECO:0000256" key="3">
    <source>
        <dbReference type="ARBA" id="ARBA00039118"/>
    </source>
</evidence>